<evidence type="ECO:0000256" key="8">
    <source>
        <dbReference type="ARBA" id="ARBA00022741"/>
    </source>
</evidence>
<organism evidence="13 14">
    <name type="scientific">Eiseniibacteriota bacterium</name>
    <dbReference type="NCBI Taxonomy" id="2212470"/>
    <lineage>
        <taxon>Bacteria</taxon>
        <taxon>Candidatus Eiseniibacteriota</taxon>
    </lineage>
</organism>
<dbReference type="FunFam" id="3.40.50.620:FF:000019">
    <property type="entry name" value="Argininosuccinate synthase"/>
    <property type="match status" value="1"/>
</dbReference>
<comment type="subunit">
    <text evidence="2 10">Homotetramer.</text>
</comment>
<dbReference type="Gene3D" id="3.90.1260.10">
    <property type="entry name" value="Argininosuccinate synthetase, chain A, domain 2"/>
    <property type="match status" value="1"/>
</dbReference>
<evidence type="ECO:0000256" key="6">
    <source>
        <dbReference type="ARBA" id="ARBA00022598"/>
    </source>
</evidence>
<feature type="binding site" evidence="10">
    <location>
        <position position="281"/>
    </location>
    <ligand>
        <name>L-citrulline</name>
        <dbReference type="ChEBI" id="CHEBI:57743"/>
    </ligand>
</feature>
<dbReference type="GO" id="GO:0000050">
    <property type="term" value="P:urea cycle"/>
    <property type="evidence" value="ECO:0007669"/>
    <property type="project" value="TreeGrafter"/>
</dbReference>
<keyword evidence="10" id="KW-0963">Cytoplasm</keyword>
<comment type="catalytic activity">
    <reaction evidence="10">
        <text>L-citrulline + L-aspartate + ATP = 2-(N(omega)-L-arginino)succinate + AMP + diphosphate + H(+)</text>
        <dbReference type="Rhea" id="RHEA:10932"/>
        <dbReference type="ChEBI" id="CHEBI:15378"/>
        <dbReference type="ChEBI" id="CHEBI:29991"/>
        <dbReference type="ChEBI" id="CHEBI:30616"/>
        <dbReference type="ChEBI" id="CHEBI:33019"/>
        <dbReference type="ChEBI" id="CHEBI:57472"/>
        <dbReference type="ChEBI" id="CHEBI:57743"/>
        <dbReference type="ChEBI" id="CHEBI:456215"/>
        <dbReference type="EC" id="6.3.4.5"/>
    </reaction>
</comment>
<dbReference type="PROSITE" id="PS00564">
    <property type="entry name" value="ARGININOSUCCIN_SYN_1"/>
    <property type="match status" value="1"/>
</dbReference>
<dbReference type="Gene3D" id="1.20.5.470">
    <property type="entry name" value="Single helix bin"/>
    <property type="match status" value="1"/>
</dbReference>
<evidence type="ECO:0000256" key="3">
    <source>
        <dbReference type="ARBA" id="ARBA00012286"/>
    </source>
</evidence>
<dbReference type="InterPro" id="IPR018223">
    <property type="entry name" value="Arginosuc_synth_CS"/>
</dbReference>
<comment type="caution">
    <text evidence="13">The sequence shown here is derived from an EMBL/GenBank/DDBJ whole genome shotgun (WGS) entry which is preliminary data.</text>
</comment>
<dbReference type="Gene3D" id="3.40.50.620">
    <property type="entry name" value="HUPs"/>
    <property type="match status" value="1"/>
</dbReference>
<dbReference type="Proteomes" id="UP000739538">
    <property type="component" value="Unassembled WGS sequence"/>
</dbReference>
<dbReference type="PROSITE" id="PS00565">
    <property type="entry name" value="ARGININOSUCCIN_SYN_2"/>
    <property type="match status" value="1"/>
</dbReference>
<feature type="domain" description="Arginosuccinate synthase-like N-terminal" evidence="11">
    <location>
        <begin position="6"/>
        <end position="169"/>
    </location>
</feature>
<feature type="binding site" evidence="10">
    <location>
        <position position="122"/>
    </location>
    <ligand>
        <name>L-aspartate</name>
        <dbReference type="ChEBI" id="CHEBI:29991"/>
    </ligand>
</feature>
<feature type="binding site" evidence="10">
    <location>
        <begin position="9"/>
        <end position="17"/>
    </location>
    <ligand>
        <name>ATP</name>
        <dbReference type="ChEBI" id="CHEBI:30616"/>
    </ligand>
</feature>
<keyword evidence="6 10" id="KW-0436">Ligase</keyword>
<keyword evidence="7 10" id="KW-0028">Amino-acid biosynthesis</keyword>
<evidence type="ECO:0000256" key="2">
    <source>
        <dbReference type="ARBA" id="ARBA00011881"/>
    </source>
</evidence>
<dbReference type="GO" id="GO:0000053">
    <property type="term" value="P:argininosuccinate metabolic process"/>
    <property type="evidence" value="ECO:0007669"/>
    <property type="project" value="TreeGrafter"/>
</dbReference>
<dbReference type="InterPro" id="IPR048268">
    <property type="entry name" value="Arginosuc_syn_C"/>
</dbReference>
<feature type="domain" description="Arginosuccinate synthase C-terminal" evidence="12">
    <location>
        <begin position="178"/>
        <end position="399"/>
    </location>
</feature>
<dbReference type="GO" id="GO:0005524">
    <property type="term" value="F:ATP binding"/>
    <property type="evidence" value="ECO:0007669"/>
    <property type="project" value="UniProtKB-UniRule"/>
</dbReference>
<evidence type="ECO:0000259" key="11">
    <source>
        <dbReference type="Pfam" id="PF00764"/>
    </source>
</evidence>
<accession>A0A956SC04</accession>
<evidence type="ECO:0000259" key="12">
    <source>
        <dbReference type="Pfam" id="PF20979"/>
    </source>
</evidence>
<dbReference type="SUPFAM" id="SSF52402">
    <property type="entry name" value="Adenine nucleotide alpha hydrolases-like"/>
    <property type="match status" value="1"/>
</dbReference>
<dbReference type="Pfam" id="PF00764">
    <property type="entry name" value="Arginosuc_synth"/>
    <property type="match status" value="1"/>
</dbReference>
<dbReference type="FunFam" id="3.90.1260.10:FF:000003">
    <property type="entry name" value="Argininosuccinate synthase"/>
    <property type="match status" value="1"/>
</dbReference>
<sequence>MSKETVVLAYSGGLDTSCILKWLELEGFRVIAYIADVGQKDDFEEIAVRARATGADEVEVHDLKREFVTDYIYPAIRGDAVYEGRYLLGTALARPIIAKRQVEVARKHGAGWVSHGATGKGNDQVRFELAYAALAPRMKVLAPWKEPRFLQKFQGRRDLIAFAEEHGIPIPVTLEKPFSTDENLMHKSYESGILEDPMLQPDPSIFTVCKSPKDAPDEETLLEIDFKDGYPKRVLNLATGEEVFDPLSIFEYLNEVGGRNGIGRIDIVENRFVGIKSRGIYETPGGTILHEALRDLEGIAMDKEVLRLRNRLAPELAATIYNGFWFSPEMDFLMAAVEKSQELIDGTVRLSLYKGNVRPVGRTSPSSLYDPELASMDIAGGFDQSDSAGFIRVNALRLKAHRVIVRRAGENAVCHEEGI</sequence>
<dbReference type="InterPro" id="IPR024074">
    <property type="entry name" value="AS_cat/multimer_dom_body"/>
</dbReference>
<name>A0A956SC04_UNCEI</name>
<dbReference type="InterPro" id="IPR014729">
    <property type="entry name" value="Rossmann-like_a/b/a_fold"/>
</dbReference>
<keyword evidence="9 10" id="KW-0067">ATP-binding</keyword>
<feature type="binding site" evidence="10">
    <location>
        <position position="126"/>
    </location>
    <ligand>
        <name>L-citrulline</name>
        <dbReference type="ChEBI" id="CHEBI:57743"/>
    </ligand>
</feature>
<dbReference type="GO" id="GO:0005737">
    <property type="term" value="C:cytoplasm"/>
    <property type="evidence" value="ECO:0007669"/>
    <property type="project" value="UniProtKB-SubCell"/>
</dbReference>
<dbReference type="InterPro" id="IPR048267">
    <property type="entry name" value="Arginosuc_syn_N"/>
</dbReference>
<dbReference type="CDD" id="cd01999">
    <property type="entry name" value="ASS"/>
    <property type="match status" value="1"/>
</dbReference>
<dbReference type="SUPFAM" id="SSF69864">
    <property type="entry name" value="Argininosuccinate synthetase, C-terminal domain"/>
    <property type="match status" value="1"/>
</dbReference>
<evidence type="ECO:0000256" key="7">
    <source>
        <dbReference type="ARBA" id="ARBA00022605"/>
    </source>
</evidence>
<evidence type="ECO:0000256" key="5">
    <source>
        <dbReference type="ARBA" id="ARBA00022571"/>
    </source>
</evidence>
<evidence type="ECO:0000256" key="10">
    <source>
        <dbReference type="HAMAP-Rule" id="MF_00005"/>
    </source>
</evidence>
<dbReference type="GO" id="GO:0006526">
    <property type="term" value="P:L-arginine biosynthetic process"/>
    <property type="evidence" value="ECO:0007669"/>
    <property type="project" value="UniProtKB-UniRule"/>
</dbReference>
<feature type="binding site" evidence="10">
    <location>
        <position position="123"/>
    </location>
    <ligand>
        <name>L-aspartate</name>
        <dbReference type="ChEBI" id="CHEBI:29991"/>
    </ligand>
</feature>
<comment type="caution">
    <text evidence="10">Lacks conserved residue(s) required for the propagation of feature annotation.</text>
</comment>
<dbReference type="NCBIfam" id="NF001770">
    <property type="entry name" value="PRK00509.1"/>
    <property type="match status" value="1"/>
</dbReference>
<dbReference type="EMBL" id="JAGQHS010000013">
    <property type="protein sequence ID" value="MCA9754972.1"/>
    <property type="molecule type" value="Genomic_DNA"/>
</dbReference>
<dbReference type="InterPro" id="IPR001518">
    <property type="entry name" value="Arginosuc_synth"/>
</dbReference>
<dbReference type="NCBIfam" id="TIGR00032">
    <property type="entry name" value="argG"/>
    <property type="match status" value="1"/>
</dbReference>
<feature type="binding site" evidence="10">
    <location>
        <position position="116"/>
    </location>
    <ligand>
        <name>ATP</name>
        <dbReference type="ChEBI" id="CHEBI:30616"/>
    </ligand>
</feature>
<evidence type="ECO:0000313" key="13">
    <source>
        <dbReference type="EMBL" id="MCA9754972.1"/>
    </source>
</evidence>
<dbReference type="EC" id="6.3.4.5" evidence="3 10"/>
<dbReference type="PANTHER" id="PTHR11587:SF2">
    <property type="entry name" value="ARGININOSUCCINATE SYNTHASE"/>
    <property type="match status" value="1"/>
</dbReference>
<reference evidence="13" key="2">
    <citation type="journal article" date="2021" name="Microbiome">
        <title>Successional dynamics and alternative stable states in a saline activated sludge microbial community over 9 years.</title>
        <authorList>
            <person name="Wang Y."/>
            <person name="Ye J."/>
            <person name="Ju F."/>
            <person name="Liu L."/>
            <person name="Boyd J.A."/>
            <person name="Deng Y."/>
            <person name="Parks D.H."/>
            <person name="Jiang X."/>
            <person name="Yin X."/>
            <person name="Woodcroft B.J."/>
            <person name="Tyson G.W."/>
            <person name="Hugenholtz P."/>
            <person name="Polz M.F."/>
            <person name="Zhang T."/>
        </authorList>
    </citation>
    <scope>NUCLEOTIDE SEQUENCE</scope>
    <source>
        <strain evidence="13">HKST-UBA02</strain>
    </source>
</reference>
<dbReference type="AlphaFoldDB" id="A0A956SC04"/>
<feature type="binding site" evidence="10">
    <location>
        <position position="179"/>
    </location>
    <ligand>
        <name>L-citrulline</name>
        <dbReference type="ChEBI" id="CHEBI:57743"/>
    </ligand>
</feature>
<reference evidence="13" key="1">
    <citation type="submission" date="2020-04" db="EMBL/GenBank/DDBJ databases">
        <authorList>
            <person name="Zhang T."/>
        </authorList>
    </citation>
    <scope>NUCLEOTIDE SEQUENCE</scope>
    <source>
        <strain evidence="13">HKST-UBA02</strain>
    </source>
</reference>
<dbReference type="PANTHER" id="PTHR11587">
    <property type="entry name" value="ARGININOSUCCINATE SYNTHASE"/>
    <property type="match status" value="1"/>
</dbReference>
<dbReference type="GO" id="GO:0004055">
    <property type="term" value="F:argininosuccinate synthase activity"/>
    <property type="evidence" value="ECO:0007669"/>
    <property type="project" value="UniProtKB-UniRule"/>
</dbReference>
<feature type="binding site" evidence="10">
    <location>
        <position position="86"/>
    </location>
    <ligand>
        <name>L-citrulline</name>
        <dbReference type="ChEBI" id="CHEBI:57743"/>
    </ligand>
</feature>
<comment type="subcellular location">
    <subcellularLocation>
        <location evidence="10">Cytoplasm</location>
    </subcellularLocation>
</comment>
<dbReference type="Pfam" id="PF20979">
    <property type="entry name" value="Arginosuc_syn_C"/>
    <property type="match status" value="1"/>
</dbReference>
<evidence type="ECO:0000256" key="9">
    <source>
        <dbReference type="ARBA" id="ARBA00022840"/>
    </source>
</evidence>
<feature type="binding site" evidence="10">
    <location>
        <position position="269"/>
    </location>
    <ligand>
        <name>L-citrulline</name>
        <dbReference type="ChEBI" id="CHEBI:57743"/>
    </ligand>
</feature>
<keyword evidence="8 10" id="KW-0547">Nucleotide-binding</keyword>
<evidence type="ECO:0000256" key="4">
    <source>
        <dbReference type="ARBA" id="ARBA00014810"/>
    </source>
</evidence>
<dbReference type="HAMAP" id="MF_00005">
    <property type="entry name" value="Arg_succ_synth_type1"/>
    <property type="match status" value="1"/>
</dbReference>
<feature type="binding site" evidence="10">
    <location>
        <position position="122"/>
    </location>
    <ligand>
        <name>L-citrulline</name>
        <dbReference type="ChEBI" id="CHEBI:57743"/>
    </ligand>
</feature>
<comment type="pathway">
    <text evidence="1 10">Amino-acid biosynthesis; L-arginine biosynthesis; L-arginine from L-ornithine and carbamoyl phosphate: step 2/3.</text>
</comment>
<keyword evidence="5 10" id="KW-0055">Arginine biosynthesis</keyword>
<feature type="binding site" evidence="10">
    <location>
        <position position="118"/>
    </location>
    <ligand>
        <name>L-aspartate</name>
        <dbReference type="ChEBI" id="CHEBI:29991"/>
    </ligand>
</feature>
<comment type="similarity">
    <text evidence="10">Belongs to the argininosuccinate synthase family. Type 1 subfamily.</text>
</comment>
<dbReference type="InterPro" id="IPR023434">
    <property type="entry name" value="Arginosuc_synth_type_1_subfam"/>
</dbReference>
<feature type="binding site" evidence="10">
    <location>
        <position position="188"/>
    </location>
    <ligand>
        <name>L-citrulline</name>
        <dbReference type="ChEBI" id="CHEBI:57743"/>
    </ligand>
</feature>
<proteinExistence type="inferred from homology"/>
<gene>
    <name evidence="10" type="primary">argG</name>
    <name evidence="13" type="ORF">KDA27_04150</name>
</gene>
<protein>
    <recommendedName>
        <fullName evidence="4 10">Argininosuccinate synthase</fullName>
        <ecNumber evidence="3 10">6.3.4.5</ecNumber>
    </recommendedName>
    <alternativeName>
        <fullName evidence="10">Citrulline--aspartate ligase</fullName>
    </alternativeName>
</protein>
<feature type="binding site" evidence="10">
    <location>
        <position position="35"/>
    </location>
    <ligand>
        <name>ATP</name>
        <dbReference type="ChEBI" id="CHEBI:30616"/>
    </ligand>
</feature>
<evidence type="ECO:0000256" key="1">
    <source>
        <dbReference type="ARBA" id="ARBA00004967"/>
    </source>
</evidence>
<evidence type="ECO:0000313" key="14">
    <source>
        <dbReference type="Proteomes" id="UP000739538"/>
    </source>
</evidence>